<organism evidence="12 13">
    <name type="scientific">Desulforhopalus singaporensis</name>
    <dbReference type="NCBI Taxonomy" id="91360"/>
    <lineage>
        <taxon>Bacteria</taxon>
        <taxon>Pseudomonadati</taxon>
        <taxon>Thermodesulfobacteriota</taxon>
        <taxon>Desulfobulbia</taxon>
        <taxon>Desulfobulbales</taxon>
        <taxon>Desulfocapsaceae</taxon>
        <taxon>Desulforhopalus</taxon>
    </lineage>
</organism>
<evidence type="ECO:0000256" key="4">
    <source>
        <dbReference type="ARBA" id="ARBA00022679"/>
    </source>
</evidence>
<dbReference type="PRINTS" id="PR00344">
    <property type="entry name" value="BCTRLSENSOR"/>
</dbReference>
<dbReference type="PANTHER" id="PTHR43065:SF10">
    <property type="entry name" value="PEROXIDE STRESS-ACTIVATED HISTIDINE KINASE MAK3"/>
    <property type="match status" value="1"/>
</dbReference>
<name>A0A1H0LV54_9BACT</name>
<evidence type="ECO:0000313" key="12">
    <source>
        <dbReference type="EMBL" id="SDO72044.1"/>
    </source>
</evidence>
<protein>
    <recommendedName>
        <fullName evidence="2">histidine kinase</fullName>
        <ecNumber evidence="2">2.7.13.3</ecNumber>
    </recommendedName>
</protein>
<sequence length="584" mass="64036">MGVGETDKINILAARRLPFRLSKTALGLILATIFMGIVLTFSTIQNINRAQNMMERFLRQKGETIVRVIEAAMRTSAMHHMAGSGTLDTLLAESSRGTGVAYILVADLYGDIAARTDDAPDLSGLEAVRSAAGLEEKETFWLDREEGVYTIARPVVLYSSRSMMGMMGGIRGQHRGKHDADWSPQETATIYIGLYTEPFDNARKQDVQHALFMGAILFLLGSAGLYFLFLYQGMSVARSTLANMKLYTDNVIESIPVGLVTLNAEDRLVSCNRQAEKIIGCSQKVMQEKHVAEVFGGCMDDTAAIRRAELDLSLDCTFGDGRSVPVKVGGSALVNDLGEVIGTVLVVRDMSNIREMEQQLERSRRMAALGKMAAGIAHEIRNPLSTLKGFAHYLGNQPEITSESKKYINLMKSEVDRLNRNVSGLLQFARPREPNFVELSLGELINKTVALMENDFAEHALEFSWRCDQGETISADPDLLLQVLLNLLKNSVGATAPGGKVILDAAADGQDVRISVTDTGCGIKVEDRERMFDPFFTTKQDGTGLGLAVSHQIVEQHRGSVEVETAVGQGTMITIILPRRRRGE</sequence>
<dbReference type="GO" id="GO:0006355">
    <property type="term" value="P:regulation of DNA-templated transcription"/>
    <property type="evidence" value="ECO:0007669"/>
    <property type="project" value="InterPro"/>
</dbReference>
<dbReference type="Pfam" id="PF00512">
    <property type="entry name" value="HisKA"/>
    <property type="match status" value="1"/>
</dbReference>
<dbReference type="InterPro" id="IPR003594">
    <property type="entry name" value="HATPase_dom"/>
</dbReference>
<dbReference type="PANTHER" id="PTHR43065">
    <property type="entry name" value="SENSOR HISTIDINE KINASE"/>
    <property type="match status" value="1"/>
</dbReference>
<keyword evidence="7" id="KW-0067">ATP-binding</keyword>
<evidence type="ECO:0000256" key="9">
    <source>
        <dbReference type="SAM" id="Phobius"/>
    </source>
</evidence>
<dbReference type="InterPro" id="IPR013767">
    <property type="entry name" value="PAS_fold"/>
</dbReference>
<dbReference type="AlphaFoldDB" id="A0A1H0LV54"/>
<comment type="catalytic activity">
    <reaction evidence="1">
        <text>ATP + protein L-histidine = ADP + protein N-phospho-L-histidine.</text>
        <dbReference type="EC" id="2.7.13.3"/>
    </reaction>
</comment>
<dbReference type="InterPro" id="IPR035965">
    <property type="entry name" value="PAS-like_dom_sf"/>
</dbReference>
<dbReference type="STRING" id="91360.SAMN05660330_00868"/>
<dbReference type="PROSITE" id="PS50109">
    <property type="entry name" value="HIS_KIN"/>
    <property type="match status" value="1"/>
</dbReference>
<evidence type="ECO:0000313" key="13">
    <source>
        <dbReference type="Proteomes" id="UP000199073"/>
    </source>
</evidence>
<evidence type="ECO:0000256" key="3">
    <source>
        <dbReference type="ARBA" id="ARBA00022553"/>
    </source>
</evidence>
<evidence type="ECO:0000256" key="8">
    <source>
        <dbReference type="ARBA" id="ARBA00023012"/>
    </source>
</evidence>
<dbReference type="InterPro" id="IPR036890">
    <property type="entry name" value="HATPase_C_sf"/>
</dbReference>
<dbReference type="CDD" id="cd00130">
    <property type="entry name" value="PAS"/>
    <property type="match status" value="1"/>
</dbReference>
<dbReference type="NCBIfam" id="TIGR00229">
    <property type="entry name" value="sensory_box"/>
    <property type="match status" value="1"/>
</dbReference>
<keyword evidence="5" id="KW-0547">Nucleotide-binding</keyword>
<dbReference type="Pfam" id="PF02518">
    <property type="entry name" value="HATPase_c"/>
    <property type="match status" value="1"/>
</dbReference>
<accession>A0A1H0LV54</accession>
<dbReference type="EC" id="2.7.13.3" evidence="2"/>
<dbReference type="SMART" id="SM00388">
    <property type="entry name" value="HisKA"/>
    <property type="match status" value="1"/>
</dbReference>
<keyword evidence="6 12" id="KW-0418">Kinase</keyword>
<evidence type="ECO:0000259" key="10">
    <source>
        <dbReference type="PROSITE" id="PS50109"/>
    </source>
</evidence>
<keyword evidence="9" id="KW-0812">Transmembrane</keyword>
<dbReference type="InterPro" id="IPR005467">
    <property type="entry name" value="His_kinase_dom"/>
</dbReference>
<dbReference type="InterPro" id="IPR036097">
    <property type="entry name" value="HisK_dim/P_sf"/>
</dbReference>
<dbReference type="OrthoDB" id="9773941at2"/>
<dbReference type="Gene3D" id="3.30.565.10">
    <property type="entry name" value="Histidine kinase-like ATPase, C-terminal domain"/>
    <property type="match status" value="1"/>
</dbReference>
<dbReference type="SUPFAM" id="SSF55874">
    <property type="entry name" value="ATPase domain of HSP90 chaperone/DNA topoisomerase II/histidine kinase"/>
    <property type="match status" value="1"/>
</dbReference>
<dbReference type="SUPFAM" id="SSF47384">
    <property type="entry name" value="Homodimeric domain of signal transducing histidine kinase"/>
    <property type="match status" value="1"/>
</dbReference>
<dbReference type="Gene3D" id="1.10.287.130">
    <property type="match status" value="1"/>
</dbReference>
<dbReference type="InterPro" id="IPR003661">
    <property type="entry name" value="HisK_dim/P_dom"/>
</dbReference>
<dbReference type="InterPro" id="IPR004358">
    <property type="entry name" value="Sig_transdc_His_kin-like_C"/>
</dbReference>
<dbReference type="InterPro" id="IPR000014">
    <property type="entry name" value="PAS"/>
</dbReference>
<dbReference type="RefSeq" id="WP_092220151.1">
    <property type="nucleotide sequence ID" value="NZ_FNJI01000005.1"/>
</dbReference>
<dbReference type="EMBL" id="FNJI01000005">
    <property type="protein sequence ID" value="SDO72044.1"/>
    <property type="molecule type" value="Genomic_DNA"/>
</dbReference>
<keyword evidence="4" id="KW-0808">Transferase</keyword>
<dbReference type="Proteomes" id="UP000199073">
    <property type="component" value="Unassembled WGS sequence"/>
</dbReference>
<dbReference type="Gene3D" id="3.30.450.20">
    <property type="entry name" value="PAS domain"/>
    <property type="match status" value="1"/>
</dbReference>
<keyword evidence="9" id="KW-1133">Transmembrane helix</keyword>
<dbReference type="SUPFAM" id="SSF55785">
    <property type="entry name" value="PYP-like sensor domain (PAS domain)"/>
    <property type="match status" value="1"/>
</dbReference>
<keyword evidence="3" id="KW-0597">Phosphoprotein</keyword>
<dbReference type="GO" id="GO:0000155">
    <property type="term" value="F:phosphorelay sensor kinase activity"/>
    <property type="evidence" value="ECO:0007669"/>
    <property type="project" value="InterPro"/>
</dbReference>
<dbReference type="CDD" id="cd00082">
    <property type="entry name" value="HisKA"/>
    <property type="match status" value="1"/>
</dbReference>
<proteinExistence type="predicted"/>
<dbReference type="SMART" id="SM00387">
    <property type="entry name" value="HATPase_c"/>
    <property type="match status" value="1"/>
</dbReference>
<feature type="domain" description="PAC" evidence="11">
    <location>
        <begin position="306"/>
        <end position="362"/>
    </location>
</feature>
<dbReference type="PROSITE" id="PS50113">
    <property type="entry name" value="PAC"/>
    <property type="match status" value="1"/>
</dbReference>
<keyword evidence="8" id="KW-0902">Two-component regulatory system</keyword>
<reference evidence="12 13" key="1">
    <citation type="submission" date="2016-10" db="EMBL/GenBank/DDBJ databases">
        <authorList>
            <person name="de Groot N.N."/>
        </authorList>
    </citation>
    <scope>NUCLEOTIDE SEQUENCE [LARGE SCALE GENOMIC DNA]</scope>
    <source>
        <strain evidence="12 13">DSM 12130</strain>
    </source>
</reference>
<dbReference type="Pfam" id="PF00989">
    <property type="entry name" value="PAS"/>
    <property type="match status" value="1"/>
</dbReference>
<feature type="domain" description="Histidine kinase" evidence="10">
    <location>
        <begin position="375"/>
        <end position="581"/>
    </location>
</feature>
<evidence type="ECO:0000259" key="11">
    <source>
        <dbReference type="PROSITE" id="PS50113"/>
    </source>
</evidence>
<evidence type="ECO:0000256" key="1">
    <source>
        <dbReference type="ARBA" id="ARBA00000085"/>
    </source>
</evidence>
<evidence type="ECO:0000256" key="6">
    <source>
        <dbReference type="ARBA" id="ARBA00022777"/>
    </source>
</evidence>
<dbReference type="InterPro" id="IPR000700">
    <property type="entry name" value="PAS-assoc_C"/>
</dbReference>
<dbReference type="GO" id="GO:0005524">
    <property type="term" value="F:ATP binding"/>
    <property type="evidence" value="ECO:0007669"/>
    <property type="project" value="UniProtKB-KW"/>
</dbReference>
<keyword evidence="13" id="KW-1185">Reference proteome</keyword>
<evidence type="ECO:0000256" key="2">
    <source>
        <dbReference type="ARBA" id="ARBA00012438"/>
    </source>
</evidence>
<feature type="transmembrane region" description="Helical" evidence="9">
    <location>
        <begin position="210"/>
        <end position="231"/>
    </location>
</feature>
<feature type="transmembrane region" description="Helical" evidence="9">
    <location>
        <begin position="25"/>
        <end position="44"/>
    </location>
</feature>
<keyword evidence="9" id="KW-0472">Membrane</keyword>
<evidence type="ECO:0000256" key="7">
    <source>
        <dbReference type="ARBA" id="ARBA00022840"/>
    </source>
</evidence>
<evidence type="ECO:0000256" key="5">
    <source>
        <dbReference type="ARBA" id="ARBA00022741"/>
    </source>
</evidence>
<gene>
    <name evidence="12" type="ORF">SAMN05660330_00868</name>
</gene>